<dbReference type="SUPFAM" id="SSF54593">
    <property type="entry name" value="Glyoxalase/Bleomycin resistance protein/Dihydroxybiphenyl dioxygenase"/>
    <property type="match status" value="1"/>
</dbReference>
<proteinExistence type="predicted"/>
<evidence type="ECO:0000313" key="3">
    <source>
        <dbReference type="Proteomes" id="UP000309061"/>
    </source>
</evidence>
<dbReference type="AlphaFoldDB" id="A0A6B8KMF7"/>
<dbReference type="PROSITE" id="PS51819">
    <property type="entry name" value="VOC"/>
    <property type="match status" value="1"/>
</dbReference>
<dbReference type="CDD" id="cd08351">
    <property type="entry name" value="ChaP_like"/>
    <property type="match status" value="1"/>
</dbReference>
<organism evidence="2 3">
    <name type="scientific">Methylocystis heyeri</name>
    <dbReference type="NCBI Taxonomy" id="391905"/>
    <lineage>
        <taxon>Bacteria</taxon>
        <taxon>Pseudomonadati</taxon>
        <taxon>Pseudomonadota</taxon>
        <taxon>Alphaproteobacteria</taxon>
        <taxon>Hyphomicrobiales</taxon>
        <taxon>Methylocystaceae</taxon>
        <taxon>Methylocystis</taxon>
    </lineage>
</organism>
<evidence type="ECO:0000313" key="2">
    <source>
        <dbReference type="EMBL" id="QGM48023.1"/>
    </source>
</evidence>
<gene>
    <name evidence="2" type="ORF">H2LOC_009925</name>
</gene>
<name>A0A6B8KMF7_9HYPH</name>
<dbReference type="InterPro" id="IPR037523">
    <property type="entry name" value="VOC_core"/>
</dbReference>
<dbReference type="Proteomes" id="UP000309061">
    <property type="component" value="Chromosome"/>
</dbReference>
<dbReference type="EMBL" id="CP046052">
    <property type="protein sequence ID" value="QGM48023.1"/>
    <property type="molecule type" value="Genomic_DNA"/>
</dbReference>
<sequence>MTIVLNHTIAPAHDKAAAAEWFAKIFGLRAEYDDGHFASVRINEALTLLFAEENSFSPNHYAFHVGDAEFDAILARVKAARLAFGSAPWSEADGKLNDWNGGRGVYFRSPDGHLLELMTAAH</sequence>
<dbReference type="OrthoDB" id="9798430at2"/>
<dbReference type="Pfam" id="PF00903">
    <property type="entry name" value="Glyoxalase"/>
    <property type="match status" value="1"/>
</dbReference>
<evidence type="ECO:0000259" key="1">
    <source>
        <dbReference type="PROSITE" id="PS51819"/>
    </source>
</evidence>
<reference evidence="2 3" key="1">
    <citation type="submission" date="2019-11" db="EMBL/GenBank/DDBJ databases">
        <title>The genome sequence of Methylocystis heyeri.</title>
        <authorList>
            <person name="Oshkin I.Y."/>
            <person name="Miroshnikov K."/>
            <person name="Dedysh S.N."/>
        </authorList>
    </citation>
    <scope>NUCLEOTIDE SEQUENCE [LARGE SCALE GENOMIC DNA]</scope>
    <source>
        <strain evidence="2 3">H2</strain>
    </source>
</reference>
<keyword evidence="3" id="KW-1185">Reference proteome</keyword>
<protein>
    <submittedName>
        <fullName evidence="2">VOC family protein</fullName>
    </submittedName>
</protein>
<accession>A0A6B8KMF7</accession>
<feature type="domain" description="VOC" evidence="1">
    <location>
        <begin position="4"/>
        <end position="120"/>
    </location>
</feature>
<dbReference type="KEGG" id="mhey:H2LOC_009925"/>
<dbReference type="InterPro" id="IPR004360">
    <property type="entry name" value="Glyas_Fos-R_dOase_dom"/>
</dbReference>
<dbReference type="InterPro" id="IPR029068">
    <property type="entry name" value="Glyas_Bleomycin-R_OHBP_Dase"/>
</dbReference>
<dbReference type="Gene3D" id="3.10.180.10">
    <property type="entry name" value="2,3-Dihydroxybiphenyl 1,2-Dioxygenase, domain 1"/>
    <property type="match status" value="1"/>
</dbReference>